<dbReference type="SUPFAM" id="SSF53933">
    <property type="entry name" value="Microbial ribonucleases"/>
    <property type="match status" value="1"/>
</dbReference>
<dbReference type="GO" id="GO:0016787">
    <property type="term" value="F:hydrolase activity"/>
    <property type="evidence" value="ECO:0007669"/>
    <property type="project" value="UniProtKB-KW"/>
</dbReference>
<dbReference type="Gene3D" id="3.10.450.30">
    <property type="entry name" value="Microbial ribonucleases"/>
    <property type="match status" value="1"/>
</dbReference>
<evidence type="ECO:0000313" key="5">
    <source>
        <dbReference type="Proteomes" id="UP000031196"/>
    </source>
</evidence>
<dbReference type="AlphaFoldDB" id="A0A0B4D0X9"/>
<keyword evidence="2" id="KW-0378">Hydrolase</keyword>
<dbReference type="InterPro" id="IPR000026">
    <property type="entry name" value="N1-like"/>
</dbReference>
<dbReference type="Pfam" id="PF00545">
    <property type="entry name" value="Ribonuclease"/>
    <property type="match status" value="1"/>
</dbReference>
<evidence type="ECO:0000313" key="4">
    <source>
        <dbReference type="EMBL" id="KIC67129.1"/>
    </source>
</evidence>
<sequence>MRNRSILPLLLTALVVLAIVAFGGAGLLGQQTESPTPGTASSASLTPGGAAASGAARQSAPYKAANPSSLPEVRESALPPEGRRVLALIRAGGPYRYSQDDQVFGNFERVLPARDRGYYREYTVPTPGETDRGARRIVAGNGGEKYYTGDHYTTFTFIAEGS</sequence>
<dbReference type="InterPro" id="IPR016191">
    <property type="entry name" value="Ribonuclease/ribotoxin"/>
</dbReference>
<dbReference type="GO" id="GO:0003723">
    <property type="term" value="F:RNA binding"/>
    <property type="evidence" value="ECO:0007669"/>
    <property type="project" value="InterPro"/>
</dbReference>
<dbReference type="Proteomes" id="UP000031196">
    <property type="component" value="Unassembled WGS sequence"/>
</dbReference>
<dbReference type="GO" id="GO:0004521">
    <property type="term" value="F:RNA endonuclease activity"/>
    <property type="evidence" value="ECO:0007669"/>
    <property type="project" value="InterPro"/>
</dbReference>
<protein>
    <submittedName>
        <fullName evidence="4">Ribonuclease</fullName>
    </submittedName>
</protein>
<feature type="region of interest" description="Disordered" evidence="3">
    <location>
        <begin position="31"/>
        <end position="79"/>
    </location>
</feature>
<dbReference type="OrthoDB" id="5326845at2"/>
<evidence type="ECO:0000256" key="3">
    <source>
        <dbReference type="SAM" id="MobiDB-lite"/>
    </source>
</evidence>
<gene>
    <name evidence="4" type="ORF">RM50_09435</name>
</gene>
<comment type="caution">
    <text evidence="4">The sequence shown here is derived from an EMBL/GenBank/DDBJ whole genome shotgun (WGS) entry which is preliminary data.</text>
</comment>
<accession>A0A0B4D0X9</accession>
<keyword evidence="1" id="KW-0540">Nuclease</keyword>
<feature type="compositionally biased region" description="Low complexity" evidence="3">
    <location>
        <begin position="38"/>
        <end position="56"/>
    </location>
</feature>
<dbReference type="EMBL" id="JWTB01000017">
    <property type="protein sequence ID" value="KIC67129.1"/>
    <property type="molecule type" value="Genomic_DNA"/>
</dbReference>
<evidence type="ECO:0000256" key="1">
    <source>
        <dbReference type="ARBA" id="ARBA00022722"/>
    </source>
</evidence>
<organism evidence="4 5">
    <name type="scientific">Pseudarthrobacter phenanthrenivorans</name>
    <name type="common">Arthrobacter phenanthrenivorans</name>
    <dbReference type="NCBI Taxonomy" id="361575"/>
    <lineage>
        <taxon>Bacteria</taxon>
        <taxon>Bacillati</taxon>
        <taxon>Actinomycetota</taxon>
        <taxon>Actinomycetes</taxon>
        <taxon>Micrococcales</taxon>
        <taxon>Micrococcaceae</taxon>
        <taxon>Pseudarthrobacter</taxon>
    </lineage>
</organism>
<proteinExistence type="predicted"/>
<dbReference type="RefSeq" id="WP_043452105.1">
    <property type="nucleotide sequence ID" value="NZ_JWTB01000017.1"/>
</dbReference>
<evidence type="ECO:0000256" key="2">
    <source>
        <dbReference type="ARBA" id="ARBA00022801"/>
    </source>
</evidence>
<reference evidence="4 5" key="1">
    <citation type="submission" date="2014-12" db="EMBL/GenBank/DDBJ databases">
        <title>Genome sequencing of Arthrobacter phenanthrenivorans SWC37.</title>
        <authorList>
            <person name="Tan P.W."/>
            <person name="Chan K.-G."/>
        </authorList>
    </citation>
    <scope>NUCLEOTIDE SEQUENCE [LARGE SCALE GENOMIC DNA]</scope>
    <source>
        <strain evidence="4 5">SWC37</strain>
    </source>
</reference>
<name>A0A0B4D0X9_PSEPS</name>